<dbReference type="SUPFAM" id="SSF50729">
    <property type="entry name" value="PH domain-like"/>
    <property type="match status" value="1"/>
</dbReference>
<dbReference type="PROSITE" id="PS50003">
    <property type="entry name" value="PH_DOMAIN"/>
    <property type="match status" value="1"/>
</dbReference>
<dbReference type="PANTHER" id="PTHR24351">
    <property type="entry name" value="RIBOSOMAL PROTEIN S6 KINASE"/>
    <property type="match status" value="1"/>
</dbReference>
<keyword evidence="7 14" id="KW-0418">Kinase</keyword>
<keyword evidence="3" id="KW-0723">Serine/threonine-protein kinase</keyword>
<dbReference type="InterPro" id="IPR017892">
    <property type="entry name" value="Pkinase_C"/>
</dbReference>
<name>A0A1J4KF48_9EUKA</name>
<evidence type="ECO:0000256" key="1">
    <source>
        <dbReference type="ARBA" id="ARBA00006935"/>
    </source>
</evidence>
<evidence type="ECO:0000256" key="8">
    <source>
        <dbReference type="ARBA" id="ARBA00022840"/>
    </source>
</evidence>
<evidence type="ECO:0000256" key="10">
    <source>
        <dbReference type="SAM" id="MobiDB-lite"/>
    </source>
</evidence>
<organism evidence="14 15">
    <name type="scientific">Tritrichomonas foetus</name>
    <dbReference type="NCBI Taxonomy" id="1144522"/>
    <lineage>
        <taxon>Eukaryota</taxon>
        <taxon>Metamonada</taxon>
        <taxon>Parabasalia</taxon>
        <taxon>Tritrichomonadida</taxon>
        <taxon>Tritrichomonadidae</taxon>
        <taxon>Tritrichomonas</taxon>
    </lineage>
</organism>
<dbReference type="InterPro" id="IPR008271">
    <property type="entry name" value="Ser/Thr_kinase_AS"/>
</dbReference>
<keyword evidence="6 9" id="KW-0547">Nucleotide-binding</keyword>
<dbReference type="InterPro" id="IPR000961">
    <property type="entry name" value="AGC-kinase_C"/>
</dbReference>
<sequence length="535" mass="61938">MDSPSSSSSFVSCEGWLEKKTKLGMWTKRYFVLKRSRLSVFRQPSEITPDAKFHLTSQTGIEICDVDSNRFRIVIPKVTILLLRAQDKNSMMKWVMDIRASAFSNPSLSMKMFNIIAVIGRGFYGKVMLCEKKDTKEIIAIKAIEKSKLKGTNSHQDTPANNGPISNIPNDFSHNMSISLNDKTNTVVNERNIFLESLNNPFIVQLKYAFQSRSKFYIGLEYCPGGDLFNRIKCQKLHNLHQYSTQNSSQNSSQTLRNKQNDKKITLNDIKLYIAEISIALNYLHQKKIIYRDIKPENILICSDGHVKLTDFGISKKFTQDDLENDNFDDRYRAKTFCGTTEYIAPEMILNQGYSFEIDWWGVGILTYEMLYNSTPFTGMNKSYIYQSIWKKEPTFPKNADPVVVEFIQKLLQKDPKERGGFEFIKNSEFFKGFDFADVYDKLICPDYIPELRNLKDTNNFDSKYTKEKPRDTFKETKKSKLNNPNESNDENDYLAGFEYYGEEILCNDEKDNPENVLCVKMESLSENFSSELYA</sequence>
<evidence type="ECO:0000256" key="2">
    <source>
        <dbReference type="ARBA" id="ARBA00012513"/>
    </source>
</evidence>
<keyword evidence="4" id="KW-0597">Phosphoprotein</keyword>
<feature type="domain" description="PH" evidence="11">
    <location>
        <begin position="10"/>
        <end position="103"/>
    </location>
</feature>
<dbReference type="Proteomes" id="UP000179807">
    <property type="component" value="Unassembled WGS sequence"/>
</dbReference>
<dbReference type="FunFam" id="1.10.510.10:FF:000008">
    <property type="entry name" value="Non-specific serine/threonine protein kinase"/>
    <property type="match status" value="1"/>
</dbReference>
<dbReference type="GO" id="GO:0005524">
    <property type="term" value="F:ATP binding"/>
    <property type="evidence" value="ECO:0007669"/>
    <property type="project" value="UniProtKB-UniRule"/>
</dbReference>
<dbReference type="CDD" id="cd00821">
    <property type="entry name" value="PH"/>
    <property type="match status" value="1"/>
</dbReference>
<dbReference type="InterPro" id="IPR045270">
    <property type="entry name" value="STKc_AGC"/>
</dbReference>
<proteinExistence type="inferred from homology"/>
<evidence type="ECO:0000256" key="4">
    <source>
        <dbReference type="ARBA" id="ARBA00022553"/>
    </source>
</evidence>
<evidence type="ECO:0000256" key="3">
    <source>
        <dbReference type="ARBA" id="ARBA00022527"/>
    </source>
</evidence>
<dbReference type="SMART" id="SM00133">
    <property type="entry name" value="S_TK_X"/>
    <property type="match status" value="1"/>
</dbReference>
<dbReference type="Pfam" id="PF00069">
    <property type="entry name" value="Pkinase"/>
    <property type="match status" value="1"/>
</dbReference>
<accession>A0A1J4KF48</accession>
<dbReference type="RefSeq" id="XP_068363217.1">
    <property type="nucleotide sequence ID" value="XM_068501603.1"/>
</dbReference>
<evidence type="ECO:0000259" key="13">
    <source>
        <dbReference type="PROSITE" id="PS51285"/>
    </source>
</evidence>
<evidence type="ECO:0000256" key="7">
    <source>
        <dbReference type="ARBA" id="ARBA00022777"/>
    </source>
</evidence>
<evidence type="ECO:0000256" key="9">
    <source>
        <dbReference type="PROSITE-ProRule" id="PRU10141"/>
    </source>
</evidence>
<evidence type="ECO:0000259" key="11">
    <source>
        <dbReference type="PROSITE" id="PS50003"/>
    </source>
</evidence>
<dbReference type="AlphaFoldDB" id="A0A1J4KF48"/>
<dbReference type="Gene3D" id="3.30.200.20">
    <property type="entry name" value="Phosphorylase Kinase, domain 1"/>
    <property type="match status" value="2"/>
</dbReference>
<dbReference type="InterPro" id="IPR011009">
    <property type="entry name" value="Kinase-like_dom_sf"/>
</dbReference>
<comment type="similarity">
    <text evidence="1">Belongs to the protein kinase superfamily. AGC Ser/Thr protein kinase family. RAC subfamily.</text>
</comment>
<dbReference type="EMBL" id="MLAK01000622">
    <property type="protein sequence ID" value="OHT10081.1"/>
    <property type="molecule type" value="Genomic_DNA"/>
</dbReference>
<dbReference type="InterPro" id="IPR000719">
    <property type="entry name" value="Prot_kinase_dom"/>
</dbReference>
<feature type="domain" description="Protein kinase" evidence="12">
    <location>
        <begin position="113"/>
        <end position="431"/>
    </location>
</feature>
<dbReference type="InterPro" id="IPR001849">
    <property type="entry name" value="PH_domain"/>
</dbReference>
<keyword evidence="5" id="KW-0808">Transferase</keyword>
<reference evidence="14" key="1">
    <citation type="submission" date="2016-10" db="EMBL/GenBank/DDBJ databases">
        <authorList>
            <person name="Benchimol M."/>
            <person name="Almeida L.G."/>
            <person name="Vasconcelos A.T."/>
            <person name="Perreira-Neves A."/>
            <person name="Rosa I.A."/>
            <person name="Tasca T."/>
            <person name="Bogo M.R."/>
            <person name="de Souza W."/>
        </authorList>
    </citation>
    <scope>NUCLEOTIDE SEQUENCE [LARGE SCALE GENOMIC DNA]</scope>
    <source>
        <strain evidence="14">K</strain>
    </source>
</reference>
<feature type="binding site" evidence="9">
    <location>
        <position position="142"/>
    </location>
    <ligand>
        <name>ATP</name>
        <dbReference type="ChEBI" id="CHEBI:30616"/>
    </ligand>
</feature>
<dbReference type="SMART" id="SM00220">
    <property type="entry name" value="S_TKc"/>
    <property type="match status" value="1"/>
</dbReference>
<keyword evidence="15" id="KW-1185">Reference proteome</keyword>
<gene>
    <name evidence="14" type="ORF">TRFO_20817</name>
</gene>
<dbReference type="Pfam" id="PF00169">
    <property type="entry name" value="PH"/>
    <property type="match status" value="1"/>
</dbReference>
<dbReference type="PROSITE" id="PS00107">
    <property type="entry name" value="PROTEIN_KINASE_ATP"/>
    <property type="match status" value="1"/>
</dbReference>
<dbReference type="PROSITE" id="PS51285">
    <property type="entry name" value="AGC_KINASE_CTER"/>
    <property type="match status" value="1"/>
</dbReference>
<dbReference type="SMART" id="SM00233">
    <property type="entry name" value="PH"/>
    <property type="match status" value="1"/>
</dbReference>
<feature type="compositionally biased region" description="Basic and acidic residues" evidence="10">
    <location>
        <begin position="464"/>
        <end position="479"/>
    </location>
</feature>
<protein>
    <recommendedName>
        <fullName evidence="2">non-specific serine/threonine protein kinase</fullName>
        <ecNumber evidence="2">2.7.11.1</ecNumber>
    </recommendedName>
</protein>
<dbReference type="Pfam" id="PF00433">
    <property type="entry name" value="Pkinase_C"/>
    <property type="match status" value="1"/>
</dbReference>
<feature type="region of interest" description="Disordered" evidence="10">
    <location>
        <begin position="460"/>
        <end position="490"/>
    </location>
</feature>
<dbReference type="EC" id="2.7.11.1" evidence="2"/>
<evidence type="ECO:0000259" key="12">
    <source>
        <dbReference type="PROSITE" id="PS50011"/>
    </source>
</evidence>
<dbReference type="PROSITE" id="PS00108">
    <property type="entry name" value="PROTEIN_KINASE_ST"/>
    <property type="match status" value="1"/>
</dbReference>
<evidence type="ECO:0000256" key="5">
    <source>
        <dbReference type="ARBA" id="ARBA00022679"/>
    </source>
</evidence>
<comment type="caution">
    <text evidence="14">The sequence shown here is derived from an EMBL/GenBank/DDBJ whole genome shotgun (WGS) entry which is preliminary data.</text>
</comment>
<dbReference type="GO" id="GO:0004674">
    <property type="term" value="F:protein serine/threonine kinase activity"/>
    <property type="evidence" value="ECO:0007669"/>
    <property type="project" value="UniProtKB-KW"/>
</dbReference>
<dbReference type="SUPFAM" id="SSF56112">
    <property type="entry name" value="Protein kinase-like (PK-like)"/>
    <property type="match status" value="1"/>
</dbReference>
<feature type="domain" description="AGC-kinase C-terminal" evidence="13">
    <location>
        <begin position="432"/>
        <end position="510"/>
    </location>
</feature>
<dbReference type="Gene3D" id="1.10.510.10">
    <property type="entry name" value="Transferase(Phosphotransferase) domain 1"/>
    <property type="match status" value="1"/>
</dbReference>
<keyword evidence="8 9" id="KW-0067">ATP-binding</keyword>
<evidence type="ECO:0000313" key="15">
    <source>
        <dbReference type="Proteomes" id="UP000179807"/>
    </source>
</evidence>
<dbReference type="Gene3D" id="2.30.29.30">
    <property type="entry name" value="Pleckstrin-homology domain (PH domain)/Phosphotyrosine-binding domain (PTB)"/>
    <property type="match status" value="1"/>
</dbReference>
<dbReference type="PROSITE" id="PS50011">
    <property type="entry name" value="PROTEIN_KINASE_DOM"/>
    <property type="match status" value="1"/>
</dbReference>
<dbReference type="InterPro" id="IPR017441">
    <property type="entry name" value="Protein_kinase_ATP_BS"/>
</dbReference>
<evidence type="ECO:0000256" key="6">
    <source>
        <dbReference type="ARBA" id="ARBA00022741"/>
    </source>
</evidence>
<dbReference type="GeneID" id="94836307"/>
<dbReference type="InterPro" id="IPR011993">
    <property type="entry name" value="PH-like_dom_sf"/>
</dbReference>
<evidence type="ECO:0000313" key="14">
    <source>
        <dbReference type="EMBL" id="OHT10081.1"/>
    </source>
</evidence>
<dbReference type="CDD" id="cd05123">
    <property type="entry name" value="STKc_AGC"/>
    <property type="match status" value="1"/>
</dbReference>
<dbReference type="VEuPathDB" id="TrichDB:TRFO_20817"/>